<proteinExistence type="predicted"/>
<comment type="caution">
    <text evidence="2">The sequence shown here is derived from an EMBL/GenBank/DDBJ whole genome shotgun (WGS) entry which is preliminary data.</text>
</comment>
<evidence type="ECO:0000256" key="1">
    <source>
        <dbReference type="SAM" id="MobiDB-lite"/>
    </source>
</evidence>
<evidence type="ECO:0000313" key="3">
    <source>
        <dbReference type="Proteomes" id="UP001209878"/>
    </source>
</evidence>
<keyword evidence="3" id="KW-1185">Reference proteome</keyword>
<accession>A0AAD9KP08</accession>
<dbReference type="AlphaFoldDB" id="A0AAD9KP08"/>
<sequence>MLTVDARSFTSDQLAARGEPTIPRRPAGSVNHHAVEYFSPRRDCIENKPPLTGEYETRYRLLPAAVLRIPRVPAHTSSAAVRRRQPVCDGLPSTTTVPRPAFTHRGVRRTLSLISLDGEHRR</sequence>
<name>A0AAD9KP08_RIDPI</name>
<reference evidence="2" key="1">
    <citation type="journal article" date="2023" name="Mol. Biol. Evol.">
        <title>Third-Generation Sequencing Reveals the Adaptive Role of the Epigenome in Three Deep-Sea Polychaetes.</title>
        <authorList>
            <person name="Perez M."/>
            <person name="Aroh O."/>
            <person name="Sun Y."/>
            <person name="Lan Y."/>
            <person name="Juniper S.K."/>
            <person name="Young C.R."/>
            <person name="Angers B."/>
            <person name="Qian P.Y."/>
        </authorList>
    </citation>
    <scope>NUCLEOTIDE SEQUENCE</scope>
    <source>
        <strain evidence="2">R07B-5</strain>
    </source>
</reference>
<dbReference type="Proteomes" id="UP001209878">
    <property type="component" value="Unassembled WGS sequence"/>
</dbReference>
<organism evidence="2 3">
    <name type="scientific">Ridgeia piscesae</name>
    <name type="common">Tubeworm</name>
    <dbReference type="NCBI Taxonomy" id="27915"/>
    <lineage>
        <taxon>Eukaryota</taxon>
        <taxon>Metazoa</taxon>
        <taxon>Spiralia</taxon>
        <taxon>Lophotrochozoa</taxon>
        <taxon>Annelida</taxon>
        <taxon>Polychaeta</taxon>
        <taxon>Sedentaria</taxon>
        <taxon>Canalipalpata</taxon>
        <taxon>Sabellida</taxon>
        <taxon>Siboglinidae</taxon>
        <taxon>Ridgeia</taxon>
    </lineage>
</organism>
<protein>
    <submittedName>
        <fullName evidence="2">Uncharacterized protein</fullName>
    </submittedName>
</protein>
<dbReference type="EMBL" id="JAODUO010000836">
    <property type="protein sequence ID" value="KAK2173998.1"/>
    <property type="molecule type" value="Genomic_DNA"/>
</dbReference>
<evidence type="ECO:0000313" key="2">
    <source>
        <dbReference type="EMBL" id="KAK2173998.1"/>
    </source>
</evidence>
<feature type="region of interest" description="Disordered" evidence="1">
    <location>
        <begin position="1"/>
        <end position="28"/>
    </location>
</feature>
<gene>
    <name evidence="2" type="ORF">NP493_836g01064</name>
</gene>